<dbReference type="CDD" id="cd00448">
    <property type="entry name" value="YjgF_YER057c_UK114_family"/>
    <property type="match status" value="1"/>
</dbReference>
<protein>
    <submittedName>
        <fullName evidence="3">RidA family protein</fullName>
        <ecNumber evidence="3">3.5.-.-</ecNumber>
    </submittedName>
</protein>
<accession>A0AB39YPI7</accession>
<name>A0AB39YPI7_9MICC</name>
<keyword evidence="3" id="KW-0378">Hydrolase</keyword>
<dbReference type="InterPro" id="IPR006175">
    <property type="entry name" value="YjgF/YER057c/UK114"/>
</dbReference>
<dbReference type="RefSeq" id="WP_369745923.1">
    <property type="nucleotide sequence ID" value="NZ_CP165735.1"/>
</dbReference>
<evidence type="ECO:0000256" key="1">
    <source>
        <dbReference type="ARBA" id="ARBA00010552"/>
    </source>
</evidence>
<dbReference type="EC" id="3.5.-.-" evidence="3"/>
<dbReference type="Pfam" id="PF01042">
    <property type="entry name" value="Ribonuc_L-PSP"/>
    <property type="match status" value="1"/>
</dbReference>
<sequence>MTSLHSPGRTVDVDGITTPDSPYPSATRAGDTVYVSGQVSFGDGGSVVGEGDIEAQTRCSLERLGKVLSTYGASLSNVVSCTVYLRDAALAEAFNRTWVSVFAGHRPSRATVVAELLDPRLLVEVQATACLPQGGPDRAEAWK</sequence>
<dbReference type="PANTHER" id="PTHR11803:SF58">
    <property type="entry name" value="PROTEIN HMF1-RELATED"/>
    <property type="match status" value="1"/>
</dbReference>
<dbReference type="Gene3D" id="3.30.1330.40">
    <property type="entry name" value="RutC-like"/>
    <property type="match status" value="1"/>
</dbReference>
<dbReference type="AlphaFoldDB" id="A0AB39YPI7"/>
<evidence type="ECO:0000256" key="2">
    <source>
        <dbReference type="SAM" id="MobiDB-lite"/>
    </source>
</evidence>
<comment type="similarity">
    <text evidence="1">Belongs to the RutC family.</text>
</comment>
<gene>
    <name evidence="3" type="ORF">ABQM86_03375</name>
</gene>
<dbReference type="GO" id="GO:0019239">
    <property type="term" value="F:deaminase activity"/>
    <property type="evidence" value="ECO:0007669"/>
    <property type="project" value="TreeGrafter"/>
</dbReference>
<dbReference type="GO" id="GO:0005829">
    <property type="term" value="C:cytosol"/>
    <property type="evidence" value="ECO:0007669"/>
    <property type="project" value="TreeGrafter"/>
</dbReference>
<proteinExistence type="inferred from homology"/>
<dbReference type="InterPro" id="IPR035959">
    <property type="entry name" value="RutC-like_sf"/>
</dbReference>
<evidence type="ECO:0000313" key="3">
    <source>
        <dbReference type="EMBL" id="XDV72240.1"/>
    </source>
</evidence>
<dbReference type="SUPFAM" id="SSF55298">
    <property type="entry name" value="YjgF-like"/>
    <property type="match status" value="1"/>
</dbReference>
<reference evidence="3" key="1">
    <citation type="submission" date="2024-07" db="EMBL/GenBank/DDBJ databases">
        <authorList>
            <person name="Li J."/>
            <person name="Wei H."/>
            <person name="Ma J."/>
        </authorList>
    </citation>
    <scope>NUCLEOTIDE SEQUENCE</scope>
    <source>
        <strain evidence="3">AMU7</strain>
    </source>
</reference>
<feature type="region of interest" description="Disordered" evidence="2">
    <location>
        <begin position="1"/>
        <end position="26"/>
    </location>
</feature>
<organism evidence="3">
    <name type="scientific">Paenarthrobacter sp. AMU7</name>
    <dbReference type="NCBI Taxonomy" id="3162492"/>
    <lineage>
        <taxon>Bacteria</taxon>
        <taxon>Bacillati</taxon>
        <taxon>Actinomycetota</taxon>
        <taxon>Actinomycetes</taxon>
        <taxon>Micrococcales</taxon>
        <taxon>Micrococcaceae</taxon>
        <taxon>Paenarthrobacter</taxon>
    </lineage>
</organism>
<dbReference type="EMBL" id="CP165735">
    <property type="protein sequence ID" value="XDV72240.1"/>
    <property type="molecule type" value="Genomic_DNA"/>
</dbReference>
<dbReference type="PANTHER" id="PTHR11803">
    <property type="entry name" value="2-IMINOBUTANOATE/2-IMINOPROPANOATE DEAMINASE RIDA"/>
    <property type="match status" value="1"/>
</dbReference>